<gene>
    <name evidence="1" type="ORF">M878_01500</name>
</gene>
<keyword evidence="2" id="KW-1185">Reference proteome</keyword>
<accession>V6L5T2</accession>
<reference evidence="1 2" key="1">
    <citation type="journal article" date="2014" name="Genome Announc.">
        <title>Draft Genome Sequence of Streptomyces roseochromogenes subsp. oscitans DS 12.976, Producer of the Aminocoumarin Antibiotic Clorobiocin.</title>
        <authorList>
            <person name="Ruckert C."/>
            <person name="Kalinowski J."/>
            <person name="Heide L."/>
            <person name="Apel A.K."/>
        </authorList>
    </citation>
    <scope>NUCLEOTIDE SEQUENCE [LARGE SCALE GENOMIC DNA]</scope>
    <source>
        <strain evidence="1 2">DS 12.976</strain>
    </source>
</reference>
<organism evidence="1 2">
    <name type="scientific">Streptomyces roseochromogenus subsp. oscitans DS 12.976</name>
    <dbReference type="NCBI Taxonomy" id="1352936"/>
    <lineage>
        <taxon>Bacteria</taxon>
        <taxon>Bacillati</taxon>
        <taxon>Actinomycetota</taxon>
        <taxon>Actinomycetes</taxon>
        <taxon>Kitasatosporales</taxon>
        <taxon>Streptomycetaceae</taxon>
        <taxon>Streptomyces</taxon>
    </lineage>
</organism>
<protein>
    <submittedName>
        <fullName evidence="1">Uncharacterized protein</fullName>
    </submittedName>
</protein>
<dbReference type="Proteomes" id="UP000017984">
    <property type="component" value="Chromosome"/>
</dbReference>
<dbReference type="AlphaFoldDB" id="V6L5T2"/>
<comment type="caution">
    <text evidence="1">The sequence shown here is derived from an EMBL/GenBank/DDBJ whole genome shotgun (WGS) entry which is preliminary data.</text>
</comment>
<sequence>MPPLSNDLQVSQGRELLDEFIVAAARSRTDTL</sequence>
<dbReference type="PATRIC" id="fig|1352936.5.peg.341"/>
<proteinExistence type="predicted"/>
<evidence type="ECO:0000313" key="2">
    <source>
        <dbReference type="Proteomes" id="UP000017984"/>
    </source>
</evidence>
<dbReference type="STRING" id="1352936.M878_01500"/>
<evidence type="ECO:0000313" key="1">
    <source>
        <dbReference type="EMBL" id="EST36589.1"/>
    </source>
</evidence>
<name>V6L5T2_STRRC</name>
<dbReference type="HOGENOM" id="CLU_3391687_0_0_11"/>
<dbReference type="EMBL" id="AWQX01000007">
    <property type="protein sequence ID" value="EST36589.1"/>
    <property type="molecule type" value="Genomic_DNA"/>
</dbReference>